<organism evidence="1">
    <name type="scientific">bioreactor metagenome</name>
    <dbReference type="NCBI Taxonomy" id="1076179"/>
    <lineage>
        <taxon>unclassified sequences</taxon>
        <taxon>metagenomes</taxon>
        <taxon>ecological metagenomes</taxon>
    </lineage>
</organism>
<name>A0A645A7H9_9ZZZZ</name>
<gene>
    <name evidence="1" type="ORF">SDC9_95867</name>
</gene>
<evidence type="ECO:0000313" key="1">
    <source>
        <dbReference type="EMBL" id="MPM49139.1"/>
    </source>
</evidence>
<protein>
    <submittedName>
        <fullName evidence="1">Uncharacterized protein</fullName>
    </submittedName>
</protein>
<proteinExistence type="predicted"/>
<sequence>MFPGEGGVGIALRGEQLRERRGDDLPLLYKYGAGAYLLYNGRYLSRDVFTQLLDHLAVGLEGGVEDDVKHLKGDVAFRLRKLRLLEIFPDQSRLLLPVGGFVADPAPYVKRGVDDRFLRSGALFVIDVEQRRVEKLLELALFEEFEAARDLGGDLLVLHHDVDDARSRALAQFERRRPVLVPRRGEGEVCLLGGNPYLIVFPPVEHVPVDADKQCRDTEEDGPKNDILSVFAPE</sequence>
<comment type="caution">
    <text evidence="1">The sequence shown here is derived from an EMBL/GenBank/DDBJ whole genome shotgun (WGS) entry which is preliminary data.</text>
</comment>
<reference evidence="1" key="1">
    <citation type="submission" date="2019-08" db="EMBL/GenBank/DDBJ databases">
        <authorList>
            <person name="Kucharzyk K."/>
            <person name="Murdoch R.W."/>
            <person name="Higgins S."/>
            <person name="Loffler F."/>
        </authorList>
    </citation>
    <scope>NUCLEOTIDE SEQUENCE</scope>
</reference>
<accession>A0A645A7H9</accession>
<dbReference type="EMBL" id="VSSQ01012394">
    <property type="protein sequence ID" value="MPM49139.1"/>
    <property type="molecule type" value="Genomic_DNA"/>
</dbReference>
<dbReference type="AlphaFoldDB" id="A0A645A7H9"/>